<name>A0A939LRL1_9CELL</name>
<dbReference type="EMBL" id="JAGEMK010000003">
    <property type="protein sequence ID" value="MBO1751775.1"/>
    <property type="molecule type" value="Genomic_DNA"/>
</dbReference>
<comment type="caution">
    <text evidence="1">The sequence shown here is derived from an EMBL/GenBank/DDBJ whole genome shotgun (WGS) entry which is preliminary data.</text>
</comment>
<dbReference type="NCBIfam" id="TIGR00026">
    <property type="entry name" value="hi_GC_TIGR00026"/>
    <property type="match status" value="1"/>
</dbReference>
<dbReference type="InterPro" id="IPR012349">
    <property type="entry name" value="Split_barrel_FMN-bd"/>
</dbReference>
<dbReference type="Proteomes" id="UP000664209">
    <property type="component" value="Unassembled WGS sequence"/>
</dbReference>
<organism evidence="1 2">
    <name type="scientific">Actinotalea soli</name>
    <dbReference type="NCBI Taxonomy" id="2819234"/>
    <lineage>
        <taxon>Bacteria</taxon>
        <taxon>Bacillati</taxon>
        <taxon>Actinomycetota</taxon>
        <taxon>Actinomycetes</taxon>
        <taxon>Micrococcales</taxon>
        <taxon>Cellulomonadaceae</taxon>
        <taxon>Actinotalea</taxon>
    </lineage>
</organism>
<protein>
    <submittedName>
        <fullName evidence="1">Nitroreductase family deazaflavin-dependent oxidoreductase</fullName>
    </submittedName>
</protein>
<dbReference type="Pfam" id="PF04075">
    <property type="entry name" value="F420H2_quin_red"/>
    <property type="match status" value="1"/>
</dbReference>
<reference evidence="1" key="1">
    <citation type="submission" date="2021-03" db="EMBL/GenBank/DDBJ databases">
        <title>Actinotalea soli sp. nov., isolated from soil.</title>
        <authorList>
            <person name="Ping W."/>
            <person name="Zhang J."/>
        </authorList>
    </citation>
    <scope>NUCLEOTIDE SEQUENCE</scope>
    <source>
        <strain evidence="1">BY-33</strain>
    </source>
</reference>
<dbReference type="InterPro" id="IPR004378">
    <property type="entry name" value="F420H2_quin_Rdtase"/>
</dbReference>
<sequence>MPIAQRITRINRRALNPLMLRITGHGPLVDLEHVGRRSGTVRHTPLLAFRAGGTVTIALTYGPDVEWLANLRAAGGGRMLMRGEILTLGPPSDLGTSAGLARVPRPVRVALRWPVRCRDFVELPVRSARAAATAR</sequence>
<accession>A0A939LRL1</accession>
<evidence type="ECO:0000313" key="2">
    <source>
        <dbReference type="Proteomes" id="UP000664209"/>
    </source>
</evidence>
<evidence type="ECO:0000313" key="1">
    <source>
        <dbReference type="EMBL" id="MBO1751775.1"/>
    </source>
</evidence>
<dbReference type="AlphaFoldDB" id="A0A939LRL1"/>
<dbReference type="Gene3D" id="2.30.110.10">
    <property type="entry name" value="Electron Transport, Fmn-binding Protein, Chain A"/>
    <property type="match status" value="1"/>
</dbReference>
<proteinExistence type="predicted"/>
<keyword evidence="2" id="KW-1185">Reference proteome</keyword>
<dbReference type="GO" id="GO:0016491">
    <property type="term" value="F:oxidoreductase activity"/>
    <property type="evidence" value="ECO:0007669"/>
    <property type="project" value="InterPro"/>
</dbReference>
<dbReference type="RefSeq" id="WP_208055441.1">
    <property type="nucleotide sequence ID" value="NZ_JAGEMK010000003.1"/>
</dbReference>
<gene>
    <name evidence="1" type="ORF">J4G33_08175</name>
</gene>